<dbReference type="FunCoup" id="A0A2V0P4I8">
    <property type="interactions" value="1688"/>
</dbReference>
<protein>
    <recommendedName>
        <fullName evidence="3">mannose-1-phosphate guanylyltransferase</fullName>
        <ecNumber evidence="3">2.7.7.13</ecNumber>
    </recommendedName>
</protein>
<evidence type="ECO:0000256" key="4">
    <source>
        <dbReference type="ARBA" id="ARBA00022679"/>
    </source>
</evidence>
<dbReference type="GO" id="GO:0005525">
    <property type="term" value="F:GTP binding"/>
    <property type="evidence" value="ECO:0007669"/>
    <property type="project" value="UniProtKB-KW"/>
</dbReference>
<comment type="pathway">
    <text evidence="1">Nucleotide-sugar biosynthesis; GDP-alpha-D-mannose biosynthesis; GDP-alpha-D-mannose from alpha-D-mannose 1-phosphate (GTP route): step 1/1.</text>
</comment>
<keyword evidence="7" id="KW-0342">GTP-binding</keyword>
<dbReference type="InterPro" id="IPR029044">
    <property type="entry name" value="Nucleotide-diphossugar_trans"/>
</dbReference>
<organism evidence="10 11">
    <name type="scientific">Raphidocelis subcapitata</name>
    <dbReference type="NCBI Taxonomy" id="307507"/>
    <lineage>
        <taxon>Eukaryota</taxon>
        <taxon>Viridiplantae</taxon>
        <taxon>Chlorophyta</taxon>
        <taxon>core chlorophytes</taxon>
        <taxon>Chlorophyceae</taxon>
        <taxon>CS clade</taxon>
        <taxon>Sphaeropleales</taxon>
        <taxon>Selenastraceae</taxon>
        <taxon>Raphidocelis</taxon>
    </lineage>
</organism>
<proteinExistence type="inferred from homology"/>
<dbReference type="EC" id="2.7.7.13" evidence="3"/>
<dbReference type="Gene3D" id="3.90.550.10">
    <property type="entry name" value="Spore Coat Polysaccharide Biosynthesis Protein SpsA, Chain A"/>
    <property type="match status" value="1"/>
</dbReference>
<name>A0A2V0P4I8_9CHLO</name>
<keyword evidence="6" id="KW-0547">Nucleotide-binding</keyword>
<dbReference type="EMBL" id="BDRX01000029">
    <property type="protein sequence ID" value="GBF92107.1"/>
    <property type="molecule type" value="Genomic_DNA"/>
</dbReference>
<dbReference type="InterPro" id="IPR056729">
    <property type="entry name" value="GMPPB_C"/>
</dbReference>
<gene>
    <name evidence="10" type="ORF">Rsub_04454</name>
</gene>
<dbReference type="Gene3D" id="2.160.10.10">
    <property type="entry name" value="Hexapeptide repeat proteins"/>
    <property type="match status" value="1"/>
</dbReference>
<dbReference type="FunFam" id="3.90.550.10:FF:000013">
    <property type="entry name" value="mannose-1-phosphate guanyltransferase beta"/>
    <property type="match status" value="1"/>
</dbReference>
<dbReference type="InterPro" id="IPR045233">
    <property type="entry name" value="GMPPB_N"/>
</dbReference>
<comment type="similarity">
    <text evidence="2">Belongs to the transferase hexapeptide repeat family.</text>
</comment>
<evidence type="ECO:0000313" key="11">
    <source>
        <dbReference type="Proteomes" id="UP000247498"/>
    </source>
</evidence>
<dbReference type="SUPFAM" id="SSF53448">
    <property type="entry name" value="Nucleotide-diphospho-sugar transferases"/>
    <property type="match status" value="1"/>
</dbReference>
<dbReference type="UniPathway" id="UPA00126">
    <property type="reaction ID" value="UER00930"/>
</dbReference>
<dbReference type="AlphaFoldDB" id="A0A2V0P4I8"/>
<evidence type="ECO:0000256" key="1">
    <source>
        <dbReference type="ARBA" id="ARBA00004823"/>
    </source>
</evidence>
<comment type="caution">
    <text evidence="10">The sequence shown here is derived from an EMBL/GenBank/DDBJ whole genome shotgun (WGS) entry which is preliminary data.</text>
</comment>
<evidence type="ECO:0000313" key="10">
    <source>
        <dbReference type="EMBL" id="GBF92107.1"/>
    </source>
</evidence>
<dbReference type="GO" id="GO:0004475">
    <property type="term" value="F:mannose-1-phosphate guanylyltransferase (GTP) activity"/>
    <property type="evidence" value="ECO:0007669"/>
    <property type="project" value="UniProtKB-EC"/>
</dbReference>
<dbReference type="Pfam" id="PF00483">
    <property type="entry name" value="NTP_transferase"/>
    <property type="match status" value="1"/>
</dbReference>
<sequence length="370" mass="39966">MAITSNGATGGKALILVGGFGTRLRPLTLSCPKPLVDFCNKPMICHQIEALKAAGVTEVVLAINYQPEVMMTFINEWSPKLGVKITCSQEMEPMGTAGPLALARDLLDDGSGKPFFVLNSDVVCEYPLKDMLEFHKASGGEATILVTRVEDPSKYGVVVTDAANQVERFVEKPQVFVGDKINAGIYVINPSVLDRIELRPTSIEKEVFPHVAADGKLFAFTLPGYWMDVGQPKDYLLGLNLHLASLRTHHPKQLASGPSFSGNVLSHPTAKIGAGCKIGPDVSIGEGCVIGDGVRLSNCVVMRGVKIGDHAKVDNSIVGWESKIGAWARLEGHSVLGKDVQIKDELFLNHAIVLPHKEVKESIFKHTIIL</sequence>
<dbReference type="PANTHER" id="PTHR22572">
    <property type="entry name" value="SUGAR-1-PHOSPHATE GUANYL TRANSFERASE"/>
    <property type="match status" value="1"/>
</dbReference>
<dbReference type="InterPro" id="IPR005835">
    <property type="entry name" value="NTP_transferase_dom"/>
</dbReference>
<dbReference type="InterPro" id="IPR050486">
    <property type="entry name" value="Mannose-1P_guanyltransferase"/>
</dbReference>
<evidence type="ECO:0000259" key="9">
    <source>
        <dbReference type="Pfam" id="PF25087"/>
    </source>
</evidence>
<evidence type="ECO:0000256" key="6">
    <source>
        <dbReference type="ARBA" id="ARBA00022741"/>
    </source>
</evidence>
<dbReference type="CDD" id="cd06425">
    <property type="entry name" value="M1P_guanylylT_B_like_N"/>
    <property type="match status" value="1"/>
</dbReference>
<dbReference type="GO" id="GO:0009298">
    <property type="term" value="P:GDP-mannose biosynthetic process"/>
    <property type="evidence" value="ECO:0007669"/>
    <property type="project" value="UniProtKB-UniPathway"/>
</dbReference>
<evidence type="ECO:0000259" key="8">
    <source>
        <dbReference type="Pfam" id="PF00483"/>
    </source>
</evidence>
<accession>A0A2V0P4I8</accession>
<evidence type="ECO:0000256" key="2">
    <source>
        <dbReference type="ARBA" id="ARBA00007274"/>
    </source>
</evidence>
<dbReference type="InParanoid" id="A0A2V0P4I8"/>
<evidence type="ECO:0000256" key="7">
    <source>
        <dbReference type="ARBA" id="ARBA00023134"/>
    </source>
</evidence>
<dbReference type="STRING" id="307507.A0A2V0P4I8"/>
<evidence type="ECO:0000256" key="5">
    <source>
        <dbReference type="ARBA" id="ARBA00022695"/>
    </source>
</evidence>
<dbReference type="OrthoDB" id="1733332at2759"/>
<dbReference type="Proteomes" id="UP000247498">
    <property type="component" value="Unassembled WGS sequence"/>
</dbReference>
<keyword evidence="5 10" id="KW-0548">Nucleotidyltransferase</keyword>
<evidence type="ECO:0000256" key="3">
    <source>
        <dbReference type="ARBA" id="ARBA00012387"/>
    </source>
</evidence>
<reference evidence="10 11" key="1">
    <citation type="journal article" date="2018" name="Sci. Rep.">
        <title>Raphidocelis subcapitata (=Pseudokirchneriella subcapitata) provides an insight into genome evolution and environmental adaptations in the Sphaeropleales.</title>
        <authorList>
            <person name="Suzuki S."/>
            <person name="Yamaguchi H."/>
            <person name="Nakajima N."/>
            <person name="Kawachi M."/>
        </authorList>
    </citation>
    <scope>NUCLEOTIDE SEQUENCE [LARGE SCALE GENOMIC DNA]</scope>
    <source>
        <strain evidence="10 11">NIES-35</strain>
    </source>
</reference>
<keyword evidence="11" id="KW-1185">Reference proteome</keyword>
<dbReference type="Pfam" id="PF25087">
    <property type="entry name" value="GMPPB_C"/>
    <property type="match status" value="1"/>
</dbReference>
<feature type="domain" description="Mannose-1-phosphate guanyltransferase C-terminal" evidence="9">
    <location>
        <begin position="261"/>
        <end position="369"/>
    </location>
</feature>
<feature type="domain" description="Nucleotidyl transferase" evidence="8">
    <location>
        <begin position="12"/>
        <end position="236"/>
    </location>
</feature>
<keyword evidence="4 10" id="KW-0808">Transferase</keyword>